<dbReference type="AlphaFoldDB" id="A0A9I9EHX0"/>
<sequence length="143" mass="16288">MAEKLPGTNIQESSTIDCHVKSLKKTYHAIAEMRGPSCSGFGWNEEFQCIIAERDLFDSWIKSHPAAKGLLHKSFPYYDDLSYVFGKDRATGARSETFPNVGSNVSNMFNTSRRCIAKECICHQMRCLEYVQVKQVREEIVQV</sequence>
<dbReference type="PANTHER" id="PTHR46250">
    <property type="entry name" value="MYB/SANT-LIKE DNA-BINDING DOMAIN PROTEIN-RELATED"/>
    <property type="match status" value="1"/>
</dbReference>
<dbReference type="PANTHER" id="PTHR46250:SF18">
    <property type="entry name" value="MYB_SANT-LIKE DOMAIN-CONTAINING PROTEIN"/>
    <property type="match status" value="1"/>
</dbReference>
<proteinExistence type="predicted"/>
<dbReference type="EnsemblPlants" id="MELO3C033660.2.1">
    <property type="protein sequence ID" value="MELO3C033660.2.1"/>
    <property type="gene ID" value="MELO3C033660.2"/>
</dbReference>
<name>A0A9I9EHX0_CUCME</name>
<reference evidence="1" key="1">
    <citation type="submission" date="2023-03" db="UniProtKB">
        <authorList>
            <consortium name="EnsemblPlants"/>
        </authorList>
    </citation>
    <scope>IDENTIFICATION</scope>
</reference>
<evidence type="ECO:0008006" key="2">
    <source>
        <dbReference type="Google" id="ProtNLM"/>
    </source>
</evidence>
<accession>A0A9I9EHX0</accession>
<evidence type="ECO:0000313" key="1">
    <source>
        <dbReference type="EnsemblPlants" id="MELO3C033660.2.1"/>
    </source>
</evidence>
<protein>
    <recommendedName>
        <fullName evidence="2">Retrotransposon protein</fullName>
    </recommendedName>
</protein>
<dbReference type="Gramene" id="MELO3C033660.2.1">
    <property type="protein sequence ID" value="MELO3C033660.2.1"/>
    <property type="gene ID" value="MELO3C033660.2"/>
</dbReference>
<organism evidence="1">
    <name type="scientific">Cucumis melo</name>
    <name type="common">Muskmelon</name>
    <dbReference type="NCBI Taxonomy" id="3656"/>
    <lineage>
        <taxon>Eukaryota</taxon>
        <taxon>Viridiplantae</taxon>
        <taxon>Streptophyta</taxon>
        <taxon>Embryophyta</taxon>
        <taxon>Tracheophyta</taxon>
        <taxon>Spermatophyta</taxon>
        <taxon>Magnoliopsida</taxon>
        <taxon>eudicotyledons</taxon>
        <taxon>Gunneridae</taxon>
        <taxon>Pentapetalae</taxon>
        <taxon>rosids</taxon>
        <taxon>fabids</taxon>
        <taxon>Cucurbitales</taxon>
        <taxon>Cucurbitaceae</taxon>
        <taxon>Benincaseae</taxon>
        <taxon>Cucumis</taxon>
    </lineage>
</organism>